<dbReference type="EMBL" id="BRXZ01004006">
    <property type="protein sequence ID" value="GMH66563.1"/>
    <property type="molecule type" value="Genomic_DNA"/>
</dbReference>
<evidence type="ECO:0000256" key="1">
    <source>
        <dbReference type="SAM" id="MobiDB-lite"/>
    </source>
</evidence>
<comment type="caution">
    <text evidence="2">The sequence shown here is derived from an EMBL/GenBank/DDBJ whole genome shotgun (WGS) entry which is preliminary data.</text>
</comment>
<dbReference type="Proteomes" id="UP001165082">
    <property type="component" value="Unassembled WGS sequence"/>
</dbReference>
<feature type="region of interest" description="Disordered" evidence="1">
    <location>
        <begin position="1"/>
        <end position="51"/>
    </location>
</feature>
<dbReference type="AlphaFoldDB" id="A0A9W7AC83"/>
<accession>A0A9W7AC83</accession>
<evidence type="ECO:0000313" key="2">
    <source>
        <dbReference type="EMBL" id="GMH66563.1"/>
    </source>
</evidence>
<name>A0A9W7AC83_9STRA</name>
<feature type="compositionally biased region" description="Polar residues" evidence="1">
    <location>
        <begin position="25"/>
        <end position="50"/>
    </location>
</feature>
<reference evidence="2" key="1">
    <citation type="submission" date="2022-07" db="EMBL/GenBank/DDBJ databases">
        <title>Genome analysis of Parmales, a sister group of diatoms, reveals the evolutionary specialization of diatoms from phago-mixotrophs to photoautotrophs.</title>
        <authorList>
            <person name="Ban H."/>
            <person name="Sato S."/>
            <person name="Yoshikawa S."/>
            <person name="Kazumasa Y."/>
            <person name="Nakamura Y."/>
            <person name="Ichinomiya M."/>
            <person name="Saitoh K."/>
            <person name="Sato N."/>
            <person name="Blanc-Mathieu R."/>
            <person name="Endo H."/>
            <person name="Kuwata A."/>
            <person name="Ogata H."/>
        </authorList>
    </citation>
    <scope>NUCLEOTIDE SEQUENCE</scope>
</reference>
<evidence type="ECO:0000313" key="3">
    <source>
        <dbReference type="Proteomes" id="UP001165082"/>
    </source>
</evidence>
<sequence>MTPISERSSSPQKSNPVTHPLLSASPRTLSQNLTHNSASNLPSSNKSPSYETPAIIHDYCMPCCTPPETSLHE</sequence>
<gene>
    <name evidence="2" type="ORF">TrRE_jg2038</name>
</gene>
<feature type="non-terminal residue" evidence="2">
    <location>
        <position position="73"/>
    </location>
</feature>
<protein>
    <submittedName>
        <fullName evidence="2">Uncharacterized protein</fullName>
    </submittedName>
</protein>
<keyword evidence="3" id="KW-1185">Reference proteome</keyword>
<proteinExistence type="predicted"/>
<organism evidence="2 3">
    <name type="scientific">Triparma retinervis</name>
    <dbReference type="NCBI Taxonomy" id="2557542"/>
    <lineage>
        <taxon>Eukaryota</taxon>
        <taxon>Sar</taxon>
        <taxon>Stramenopiles</taxon>
        <taxon>Ochrophyta</taxon>
        <taxon>Bolidophyceae</taxon>
        <taxon>Parmales</taxon>
        <taxon>Triparmaceae</taxon>
        <taxon>Triparma</taxon>
    </lineage>
</organism>
<feature type="compositionally biased region" description="Polar residues" evidence="1">
    <location>
        <begin position="1"/>
        <end position="17"/>
    </location>
</feature>